<gene>
    <name evidence="2" type="ORF">HAX54_049343</name>
</gene>
<organism evidence="2 3">
    <name type="scientific">Datura stramonium</name>
    <name type="common">Jimsonweed</name>
    <name type="synonym">Common thornapple</name>
    <dbReference type="NCBI Taxonomy" id="4076"/>
    <lineage>
        <taxon>Eukaryota</taxon>
        <taxon>Viridiplantae</taxon>
        <taxon>Streptophyta</taxon>
        <taxon>Embryophyta</taxon>
        <taxon>Tracheophyta</taxon>
        <taxon>Spermatophyta</taxon>
        <taxon>Magnoliopsida</taxon>
        <taxon>eudicotyledons</taxon>
        <taxon>Gunneridae</taxon>
        <taxon>Pentapetalae</taxon>
        <taxon>asterids</taxon>
        <taxon>lamiids</taxon>
        <taxon>Solanales</taxon>
        <taxon>Solanaceae</taxon>
        <taxon>Solanoideae</taxon>
        <taxon>Datureae</taxon>
        <taxon>Datura</taxon>
    </lineage>
</organism>
<evidence type="ECO:0000313" key="3">
    <source>
        <dbReference type="Proteomes" id="UP000823775"/>
    </source>
</evidence>
<name>A0ABS8SVA8_DATST</name>
<dbReference type="EMBL" id="JACEIK010000834">
    <property type="protein sequence ID" value="MCD7462778.1"/>
    <property type="molecule type" value="Genomic_DNA"/>
</dbReference>
<evidence type="ECO:0000313" key="2">
    <source>
        <dbReference type="EMBL" id="MCD7462778.1"/>
    </source>
</evidence>
<comment type="caution">
    <text evidence="2">The sequence shown here is derived from an EMBL/GenBank/DDBJ whole genome shotgun (WGS) entry which is preliminary data.</text>
</comment>
<protein>
    <submittedName>
        <fullName evidence="2">Uncharacterized protein</fullName>
    </submittedName>
</protein>
<sequence>MGDLAARRLVDADGFLDYEMKRRGRKEKRVSLVVEIWVLVVCDRSKTGWFHGGLEENGVLEGRSRAVRERMRSGGGGYGVFRSKSSTRGGETRPAFRLGVVSREDKGDKKWERVRWSKFAGGGERRDGREWKRGELRENGVGGGAGLKNERRKMGEWSKVLG</sequence>
<keyword evidence="3" id="KW-1185">Reference proteome</keyword>
<proteinExistence type="predicted"/>
<reference evidence="2 3" key="1">
    <citation type="journal article" date="2021" name="BMC Genomics">
        <title>Datura genome reveals duplications of psychoactive alkaloid biosynthetic genes and high mutation rate following tissue culture.</title>
        <authorList>
            <person name="Rajewski A."/>
            <person name="Carter-House D."/>
            <person name="Stajich J."/>
            <person name="Litt A."/>
        </authorList>
    </citation>
    <scope>NUCLEOTIDE SEQUENCE [LARGE SCALE GENOMIC DNA]</scope>
    <source>
        <strain evidence="2">AR-01</strain>
    </source>
</reference>
<accession>A0ABS8SVA8</accession>
<feature type="region of interest" description="Disordered" evidence="1">
    <location>
        <begin position="136"/>
        <end position="162"/>
    </location>
</feature>
<evidence type="ECO:0000256" key="1">
    <source>
        <dbReference type="SAM" id="MobiDB-lite"/>
    </source>
</evidence>
<dbReference type="Proteomes" id="UP000823775">
    <property type="component" value="Unassembled WGS sequence"/>
</dbReference>